<reference evidence="1 2" key="1">
    <citation type="submission" date="2022-12" db="EMBL/GenBank/DDBJ databases">
        <title>Two new species, Stenotrophomonas aracearum and Stenotrophomonas oahuensis, isolated from Anthurium (Araceae family) in Hawaii.</title>
        <authorList>
            <person name="Chunag S.C."/>
            <person name="Dobhal S."/>
            <person name="Alvarez A."/>
            <person name="Arif M."/>
        </authorList>
    </citation>
    <scope>NUCLEOTIDE SEQUENCE [LARGE SCALE GENOMIC DNA]</scope>
    <source>
        <strain evidence="1 2">A5588</strain>
    </source>
</reference>
<proteinExistence type="predicted"/>
<protein>
    <recommendedName>
        <fullName evidence="3">HEPN domain-containing protein</fullName>
    </recommendedName>
</protein>
<sequence>MAISPEHLRDFAKRHASEHSDEVTLRAASSRSYYAAFHVLHSFAAQLPRSRKCPAGVTHVSHTELFERLSEWRTESNGVDLSALVPLKKKMLTALATARTDRVRADYNMGAEVGLQEVSHQIDRVRKIIDAAIKINNEAGRLRRVGPR</sequence>
<evidence type="ECO:0000313" key="1">
    <source>
        <dbReference type="EMBL" id="WNH47598.1"/>
    </source>
</evidence>
<dbReference type="Gene3D" id="1.20.120.330">
    <property type="entry name" value="Nucleotidyltransferases domain 2"/>
    <property type="match status" value="1"/>
</dbReference>
<name>A0ABY9YA78_9GAMM</name>
<dbReference type="EMBL" id="CP115543">
    <property type="protein sequence ID" value="WNH47598.1"/>
    <property type="molecule type" value="Genomic_DNA"/>
</dbReference>
<gene>
    <name evidence="1" type="ORF">PDM28_12980</name>
</gene>
<dbReference type="RefSeq" id="WP_311182348.1">
    <property type="nucleotide sequence ID" value="NZ_CP115543.1"/>
</dbReference>
<dbReference type="Proteomes" id="UP001305421">
    <property type="component" value="Chromosome"/>
</dbReference>
<organism evidence="1 2">
    <name type="scientific">Stenotrophomonas aracearum</name>
    <dbReference type="NCBI Taxonomy" id="3003272"/>
    <lineage>
        <taxon>Bacteria</taxon>
        <taxon>Pseudomonadati</taxon>
        <taxon>Pseudomonadota</taxon>
        <taxon>Gammaproteobacteria</taxon>
        <taxon>Lysobacterales</taxon>
        <taxon>Lysobacteraceae</taxon>
        <taxon>Stenotrophomonas</taxon>
    </lineage>
</organism>
<keyword evidence="2" id="KW-1185">Reference proteome</keyword>
<accession>A0ABY9YA78</accession>
<evidence type="ECO:0008006" key="3">
    <source>
        <dbReference type="Google" id="ProtNLM"/>
    </source>
</evidence>
<evidence type="ECO:0000313" key="2">
    <source>
        <dbReference type="Proteomes" id="UP001305421"/>
    </source>
</evidence>